<gene>
    <name evidence="11" type="ORF">AMC99_00180</name>
</gene>
<comment type="similarity">
    <text evidence="1">Belongs to the CpsD/CapB family.</text>
</comment>
<evidence type="ECO:0000256" key="3">
    <source>
        <dbReference type="ARBA" id="ARBA00022679"/>
    </source>
</evidence>
<dbReference type="PANTHER" id="PTHR32309">
    <property type="entry name" value="TYROSINE-PROTEIN KINASE"/>
    <property type="match status" value="1"/>
</dbReference>
<keyword evidence="4" id="KW-0547">Nucleotide-binding</keyword>
<dbReference type="AlphaFoldDB" id="A0A0M3T9R6"/>
<keyword evidence="9" id="KW-0472">Membrane</keyword>
<keyword evidence="9" id="KW-1133">Transmembrane helix</keyword>
<dbReference type="KEGG" id="aep:AMC99_00180"/>
<protein>
    <recommendedName>
        <fullName evidence="2">non-specific protein-tyrosine kinase</fullName>
        <ecNumber evidence="2">2.7.10.2</ecNumber>
    </recommendedName>
</protein>
<dbReference type="CDD" id="cd05387">
    <property type="entry name" value="BY-kinase"/>
    <property type="match status" value="1"/>
</dbReference>
<dbReference type="STRING" id="361183.AMC99_00180"/>
<evidence type="ECO:0000259" key="10">
    <source>
        <dbReference type="Pfam" id="PF13614"/>
    </source>
</evidence>
<keyword evidence="6" id="KW-0067">ATP-binding</keyword>
<evidence type="ECO:0000256" key="7">
    <source>
        <dbReference type="ARBA" id="ARBA00023137"/>
    </source>
</evidence>
<dbReference type="EC" id="2.7.10.2" evidence="2"/>
<evidence type="ECO:0000256" key="1">
    <source>
        <dbReference type="ARBA" id="ARBA00007316"/>
    </source>
</evidence>
<dbReference type="InterPro" id="IPR025669">
    <property type="entry name" value="AAA_dom"/>
</dbReference>
<evidence type="ECO:0000256" key="4">
    <source>
        <dbReference type="ARBA" id="ARBA00022741"/>
    </source>
</evidence>
<evidence type="ECO:0000256" key="9">
    <source>
        <dbReference type="SAM" id="Phobius"/>
    </source>
</evidence>
<dbReference type="SUPFAM" id="SSF52540">
    <property type="entry name" value="P-loop containing nucleoside triphosphate hydrolases"/>
    <property type="match status" value="1"/>
</dbReference>
<dbReference type="PANTHER" id="PTHR32309:SF13">
    <property type="entry name" value="FERRIC ENTEROBACTIN TRANSPORT PROTEIN FEPE"/>
    <property type="match status" value="1"/>
</dbReference>
<keyword evidence="5 11" id="KW-0418">Kinase</keyword>
<organism evidence="11 12">
    <name type="scientific">Altererythrobacter epoxidivorans</name>
    <dbReference type="NCBI Taxonomy" id="361183"/>
    <lineage>
        <taxon>Bacteria</taxon>
        <taxon>Pseudomonadati</taxon>
        <taxon>Pseudomonadota</taxon>
        <taxon>Alphaproteobacteria</taxon>
        <taxon>Sphingomonadales</taxon>
        <taxon>Erythrobacteraceae</taxon>
        <taxon>Altererythrobacter</taxon>
    </lineage>
</organism>
<dbReference type="InterPro" id="IPR050445">
    <property type="entry name" value="Bact_polysacc_biosynth/exp"/>
</dbReference>
<dbReference type="Proteomes" id="UP000057938">
    <property type="component" value="Chromosome"/>
</dbReference>
<keyword evidence="9" id="KW-0812">Transmembrane</keyword>
<evidence type="ECO:0000313" key="11">
    <source>
        <dbReference type="EMBL" id="ALE15496.1"/>
    </source>
</evidence>
<evidence type="ECO:0000256" key="6">
    <source>
        <dbReference type="ARBA" id="ARBA00022840"/>
    </source>
</evidence>
<feature type="transmembrane region" description="Helical" evidence="9">
    <location>
        <begin position="49"/>
        <end position="73"/>
    </location>
</feature>
<evidence type="ECO:0000313" key="12">
    <source>
        <dbReference type="Proteomes" id="UP000057938"/>
    </source>
</evidence>
<dbReference type="Pfam" id="PF13614">
    <property type="entry name" value="AAA_31"/>
    <property type="match status" value="1"/>
</dbReference>
<dbReference type="PATRIC" id="fig|361183.4.peg.183"/>
<dbReference type="GO" id="GO:0005524">
    <property type="term" value="F:ATP binding"/>
    <property type="evidence" value="ECO:0007669"/>
    <property type="project" value="UniProtKB-KW"/>
</dbReference>
<keyword evidence="7" id="KW-0829">Tyrosine-protein kinase</keyword>
<dbReference type="InterPro" id="IPR005702">
    <property type="entry name" value="Wzc-like_C"/>
</dbReference>
<comment type="catalytic activity">
    <reaction evidence="8">
        <text>L-tyrosyl-[protein] + ATP = O-phospho-L-tyrosyl-[protein] + ADP + H(+)</text>
        <dbReference type="Rhea" id="RHEA:10596"/>
        <dbReference type="Rhea" id="RHEA-COMP:10136"/>
        <dbReference type="Rhea" id="RHEA-COMP:20101"/>
        <dbReference type="ChEBI" id="CHEBI:15378"/>
        <dbReference type="ChEBI" id="CHEBI:30616"/>
        <dbReference type="ChEBI" id="CHEBI:46858"/>
        <dbReference type="ChEBI" id="CHEBI:61978"/>
        <dbReference type="ChEBI" id="CHEBI:456216"/>
        <dbReference type="EC" id="2.7.10.2"/>
    </reaction>
</comment>
<evidence type="ECO:0000256" key="8">
    <source>
        <dbReference type="ARBA" id="ARBA00051245"/>
    </source>
</evidence>
<keyword evidence="12" id="KW-1185">Reference proteome</keyword>
<evidence type="ECO:0000256" key="5">
    <source>
        <dbReference type="ARBA" id="ARBA00022777"/>
    </source>
</evidence>
<dbReference type="EMBL" id="CP012669">
    <property type="protein sequence ID" value="ALE15496.1"/>
    <property type="molecule type" value="Genomic_DNA"/>
</dbReference>
<dbReference type="InterPro" id="IPR027417">
    <property type="entry name" value="P-loop_NTPase"/>
</dbReference>
<dbReference type="Gene3D" id="3.40.50.300">
    <property type="entry name" value="P-loop containing nucleotide triphosphate hydrolases"/>
    <property type="match status" value="1"/>
</dbReference>
<evidence type="ECO:0000256" key="2">
    <source>
        <dbReference type="ARBA" id="ARBA00011903"/>
    </source>
</evidence>
<accession>A0A0M3T9R6</accession>
<keyword evidence="3 11" id="KW-0808">Transferase</keyword>
<reference evidence="11 12" key="1">
    <citation type="submission" date="2015-09" db="EMBL/GenBank/DDBJ databases">
        <title>Complete genome sequence of a benzo[a]pyrene-degrading bacterium Altererythrobacter epoxidivorans CGMCC 1.7731T.</title>
        <authorList>
            <person name="Li Z."/>
            <person name="Cheng H."/>
            <person name="Huo Y."/>
            <person name="Xu X."/>
        </authorList>
    </citation>
    <scope>NUCLEOTIDE SEQUENCE [LARGE SCALE GENOMIC DNA]</scope>
    <source>
        <strain evidence="11 12">CGMCC 1.7731</strain>
    </source>
</reference>
<dbReference type="RefSeq" id="WP_061921581.1">
    <property type="nucleotide sequence ID" value="NZ_CP012669.1"/>
</dbReference>
<dbReference type="NCBIfam" id="TIGR01007">
    <property type="entry name" value="eps_fam"/>
    <property type="match status" value="1"/>
</dbReference>
<dbReference type="OrthoDB" id="230260at2"/>
<feature type="domain" description="AAA" evidence="10">
    <location>
        <begin position="551"/>
        <end position="664"/>
    </location>
</feature>
<name>A0A0M3T9R6_9SPHN</name>
<sequence>MNEAKHIGPGGGKSEFWLDRFLPNSNADGGQNRALTLPALKGFLYRQRYVMAVTFALVILAALFATLLMTPIYKAASTVRIEPYGNNIVEGQDLAPVVPANEIGRYFITLGNVVESRNLAYRVADSLKLTERAGFLPEGMDGAKPNGADERAWERQKRETVVDMLQGGVTAIVPFDSRIMSIEYRSPDPVLAAEIANAYADNFVLDDMRRSLDANAYAQDYLQEQIADVRGKLQDAELAANAYARKSGIVKPLATGGIDEAESEAATITASNLISINQNYTDARARRIAAEQRWRTVSGLPAAQLPGVQQSQVVQALVEQRSTKAAELVDLQQRYDDNYPTVVEARAQIAELDRQIARTGSEIKASVRNEYDIARRQEQALAAEMKNVTGESLAEQDRRVQYNLLDREARALRGQLASLLARFNEISTAANVKEGSITKLDAAIVPTVPVTPNLWRNMLAAIAIGLASAFGLAILREIFDDRLRTLEEVEERLGLPLLGHTPFIENENLREEIAQPFSALSESYASIVSSIEHALPADSRVLQFTSSQASEGKSTTSMVVANQFAQLGYRTLLVDADLRRPGLSKLIADKRPEKGFADVLKGEAALADVQLQGTAERLTVLPGGKAPDNPVELLSSDLLTKFLDEQGEHFDRIIFDSSPVMGIADAPLLSRHVDATVFVLEANAIDQSQARTAIRRLLHAGAYIPGIVMTKYRALLAGQYYGYEYQYYTYREAAPA</sequence>
<proteinExistence type="inferred from homology"/>
<dbReference type="GO" id="GO:0005886">
    <property type="term" value="C:plasma membrane"/>
    <property type="evidence" value="ECO:0007669"/>
    <property type="project" value="TreeGrafter"/>
</dbReference>
<dbReference type="GO" id="GO:0004715">
    <property type="term" value="F:non-membrane spanning protein tyrosine kinase activity"/>
    <property type="evidence" value="ECO:0007669"/>
    <property type="project" value="UniProtKB-EC"/>
</dbReference>